<protein>
    <submittedName>
        <fullName evidence="3">Uncharacterized protein</fullName>
    </submittedName>
</protein>
<reference evidence="3 4" key="1">
    <citation type="submission" date="2013-11" db="EMBL/GenBank/DDBJ databases">
        <title>Complete genome sequence of Rhizobium gallicum bv. gallicum R602.</title>
        <authorList>
            <person name="Bustos P."/>
            <person name="Santamaria R.I."/>
            <person name="Lozano L."/>
            <person name="Acosta J.L."/>
            <person name="Ormeno-Orrillo E."/>
            <person name="Rogel M.A."/>
            <person name="Romero D."/>
            <person name="Cevallos M.A."/>
            <person name="Martinez-Romero E."/>
            <person name="Gonzalez V."/>
        </authorList>
    </citation>
    <scope>NUCLEOTIDE SEQUENCE [LARGE SCALE GENOMIC DNA]</scope>
    <source>
        <strain evidence="3 4">R602</strain>
    </source>
</reference>
<keyword evidence="4" id="KW-1185">Reference proteome</keyword>
<evidence type="ECO:0000313" key="3">
    <source>
        <dbReference type="EMBL" id="AJD40899.1"/>
    </source>
</evidence>
<dbReference type="AlphaFoldDB" id="A0A0B4WYZ2"/>
<dbReference type="HOGENOM" id="CLU_2994310_0_0_5"/>
<evidence type="ECO:0000256" key="1">
    <source>
        <dbReference type="SAM" id="MobiDB-lite"/>
    </source>
</evidence>
<proteinExistence type="predicted"/>
<feature type="transmembrane region" description="Helical" evidence="2">
    <location>
        <begin position="6"/>
        <end position="27"/>
    </location>
</feature>
<sequence length="57" mass="6486">MVAEYLWLFAIAGGAFLLGCAIAYGMLTNRKLSRSEQEAQDRRVRKLYEKPPHEASQ</sequence>
<organism evidence="3 4">
    <name type="scientific">Rhizobium gallicum bv. gallicum R602sp</name>
    <dbReference type="NCBI Taxonomy" id="1041138"/>
    <lineage>
        <taxon>Bacteria</taxon>
        <taxon>Pseudomonadati</taxon>
        <taxon>Pseudomonadota</taxon>
        <taxon>Alphaproteobacteria</taxon>
        <taxon>Hyphomicrobiales</taxon>
        <taxon>Rhizobiaceae</taxon>
        <taxon>Rhizobium/Agrobacterium group</taxon>
        <taxon>Rhizobium</taxon>
    </lineage>
</organism>
<keyword evidence="2" id="KW-0472">Membrane</keyword>
<dbReference type="EMBL" id="CP006877">
    <property type="protein sequence ID" value="AJD40899.1"/>
    <property type="molecule type" value="Genomic_DNA"/>
</dbReference>
<evidence type="ECO:0000313" key="4">
    <source>
        <dbReference type="Proteomes" id="UP000031368"/>
    </source>
</evidence>
<evidence type="ECO:0000256" key="2">
    <source>
        <dbReference type="SAM" id="Phobius"/>
    </source>
</evidence>
<keyword evidence="2" id="KW-1133">Transmembrane helix</keyword>
<keyword evidence="2" id="KW-0812">Transmembrane</keyword>
<gene>
    <name evidence="3" type="ORF">RGR602_CH01548</name>
</gene>
<dbReference type="RefSeq" id="WP_166677470.1">
    <property type="nucleotide sequence ID" value="NZ_CP006877.1"/>
</dbReference>
<feature type="region of interest" description="Disordered" evidence="1">
    <location>
        <begin position="35"/>
        <end position="57"/>
    </location>
</feature>
<name>A0A0B4WYZ2_9HYPH</name>
<dbReference type="Proteomes" id="UP000031368">
    <property type="component" value="Chromosome"/>
</dbReference>
<accession>A0A0B4WYZ2</accession>
<dbReference type="KEGG" id="rga:RGR602_CH01548"/>